<evidence type="ECO:0000256" key="3">
    <source>
        <dbReference type="ARBA" id="ARBA00022692"/>
    </source>
</evidence>
<evidence type="ECO:0000313" key="8">
    <source>
        <dbReference type="Proteomes" id="UP000266895"/>
    </source>
</evidence>
<dbReference type="EMBL" id="LR134350">
    <property type="protein sequence ID" value="VEG29892.1"/>
    <property type="molecule type" value="Genomic_DNA"/>
</dbReference>
<feature type="transmembrane region" description="Helical" evidence="6">
    <location>
        <begin position="192"/>
        <end position="218"/>
    </location>
</feature>
<feature type="transmembrane region" description="Helical" evidence="6">
    <location>
        <begin position="275"/>
        <end position="301"/>
    </location>
</feature>
<keyword evidence="5 6" id="KW-0472">Membrane</keyword>
<reference evidence="7 8" key="1">
    <citation type="submission" date="2018-12" db="EMBL/GenBank/DDBJ databases">
        <authorList>
            <consortium name="Pathogen Informatics"/>
        </authorList>
    </citation>
    <scope>NUCLEOTIDE SEQUENCE [LARGE SCALE GENOMIC DNA]</scope>
    <source>
        <strain evidence="7 8">NCTC11636</strain>
    </source>
</reference>
<name>A0A448HJJ5_9ACTO</name>
<feature type="transmembrane region" description="Helical" evidence="6">
    <location>
        <begin position="42"/>
        <end position="65"/>
    </location>
</feature>
<dbReference type="OrthoDB" id="6057470at2"/>
<feature type="transmembrane region" description="Helical" evidence="6">
    <location>
        <begin position="120"/>
        <end position="140"/>
    </location>
</feature>
<dbReference type="AlphaFoldDB" id="A0A448HJJ5"/>
<feature type="transmembrane region" description="Helical" evidence="6">
    <location>
        <begin position="152"/>
        <end position="172"/>
    </location>
</feature>
<evidence type="ECO:0000256" key="6">
    <source>
        <dbReference type="SAM" id="Phobius"/>
    </source>
</evidence>
<dbReference type="Pfam" id="PF03706">
    <property type="entry name" value="LPG_synthase_TM"/>
    <property type="match status" value="1"/>
</dbReference>
<protein>
    <submittedName>
        <fullName evidence="7">Uncharacterized protein</fullName>
    </submittedName>
</protein>
<comment type="subcellular location">
    <subcellularLocation>
        <location evidence="1">Cell membrane</location>
        <topology evidence="1">Multi-pass membrane protein</topology>
    </subcellularLocation>
</comment>
<keyword evidence="8" id="KW-1185">Reference proteome</keyword>
<keyword evidence="3 6" id="KW-0812">Transmembrane</keyword>
<dbReference type="Proteomes" id="UP000266895">
    <property type="component" value="Chromosome"/>
</dbReference>
<proteinExistence type="predicted"/>
<evidence type="ECO:0000256" key="1">
    <source>
        <dbReference type="ARBA" id="ARBA00004651"/>
    </source>
</evidence>
<feature type="transmembrane region" description="Helical" evidence="6">
    <location>
        <begin position="12"/>
        <end position="30"/>
    </location>
</feature>
<evidence type="ECO:0000313" key="7">
    <source>
        <dbReference type="EMBL" id="VEG29892.1"/>
    </source>
</evidence>
<evidence type="ECO:0000256" key="2">
    <source>
        <dbReference type="ARBA" id="ARBA00022475"/>
    </source>
</evidence>
<gene>
    <name evidence="7" type="ORF">NCTC11636_02364</name>
</gene>
<dbReference type="KEGG" id="ahw:NCTC11636_02364"/>
<keyword evidence="2" id="KW-1003">Cell membrane</keyword>
<evidence type="ECO:0000256" key="5">
    <source>
        <dbReference type="ARBA" id="ARBA00023136"/>
    </source>
</evidence>
<keyword evidence="4 6" id="KW-1133">Transmembrane helix</keyword>
<feature type="transmembrane region" description="Helical" evidence="6">
    <location>
        <begin position="230"/>
        <end position="255"/>
    </location>
</feature>
<sequence length="313" mass="31571">MSRLAAALRSTPVRLGFLVVALVAAVWAVASQWEEVRAAVTAMGPAAAAGALAAGCGYVLLTMLAWRSLLAGAGTRLPLRTAFSVFFVSQLGKYLPGGVWNVLAAAEMGADHAIPRRRSVSVMVVTVVVSTVTGLALAAGTMPFAPPQVARTYGLSVLALPVLVVVLLPPVLNRILGLALRATGRPPLEAPLGWRAVGACAAWTLAAWVVAGLQVWVLAVGTGMAASASALVLCVGGYALAWTVGFLVVVVPAGAGVREAVLGLVLAGTLSSGGVVAVVLASRLALTVADLLAGAVGIVLVRRRPVRGGSGGR</sequence>
<organism evidence="7 8">
    <name type="scientific">Actinomyces howellii</name>
    <dbReference type="NCBI Taxonomy" id="52771"/>
    <lineage>
        <taxon>Bacteria</taxon>
        <taxon>Bacillati</taxon>
        <taxon>Actinomycetota</taxon>
        <taxon>Actinomycetes</taxon>
        <taxon>Actinomycetales</taxon>
        <taxon>Actinomycetaceae</taxon>
        <taxon>Actinomyces</taxon>
    </lineage>
</organism>
<dbReference type="InterPro" id="IPR022791">
    <property type="entry name" value="L-PG_synthase/AglD"/>
</dbReference>
<accession>A0A448HJJ5</accession>
<dbReference type="RefSeq" id="WP_126383346.1">
    <property type="nucleotide sequence ID" value="NZ_LR134350.1"/>
</dbReference>
<evidence type="ECO:0000256" key="4">
    <source>
        <dbReference type="ARBA" id="ARBA00022989"/>
    </source>
</evidence>
<dbReference type="GO" id="GO:0005886">
    <property type="term" value="C:plasma membrane"/>
    <property type="evidence" value="ECO:0007669"/>
    <property type="project" value="UniProtKB-SubCell"/>
</dbReference>